<dbReference type="InterPro" id="IPR038969">
    <property type="entry name" value="FEN"/>
</dbReference>
<dbReference type="CDD" id="cd09859">
    <property type="entry name" value="PIN_53EXO"/>
    <property type="match status" value="1"/>
</dbReference>
<evidence type="ECO:0000313" key="6">
    <source>
        <dbReference type="EMBL" id="ROT47537.1"/>
    </source>
</evidence>
<keyword evidence="3" id="KW-0238">DNA-binding</keyword>
<dbReference type="EMBL" id="RARA01000022">
    <property type="protein sequence ID" value="ROT47537.1"/>
    <property type="molecule type" value="Genomic_DNA"/>
</dbReference>
<evidence type="ECO:0000256" key="1">
    <source>
        <dbReference type="ARBA" id="ARBA00022722"/>
    </source>
</evidence>
<dbReference type="Gene3D" id="1.10.150.20">
    <property type="entry name" value="5' to 3' exonuclease, C-terminal subdomain"/>
    <property type="match status" value="1"/>
</dbReference>
<sequence length="315" mass="35076">MHSIFFVFSVLHKKLFLLDGLSLIYRAHFAFDKAAITTAHGVKTGAILGFVQTLVAVLQKEVPTHLVVAFDSKEKNFRHALFPAYKSHRQTQPEDISIAISYIKNILDAFGIAVVECIGYEADDLLGTLAKKAASIGFTSYIMSTDKDLAQIVQDNIYLYKPGSNGQKEIVLGKKEILAQWHITRPEQVCDILALQGDASDFIPGIPSIGKKTAQKLIQTFDNLENLLKNSHQLTGKLKEKVIQYASQGILSKQLATICTDVPITLDLEKCSYHGPNREKLEPLLTTLEFRQLKKRLLGLTTDLPIQKPPVNHLL</sequence>
<dbReference type="SUPFAM" id="SSF88723">
    <property type="entry name" value="PIN domain-like"/>
    <property type="match status" value="1"/>
</dbReference>
<dbReference type="SMART" id="SM00279">
    <property type="entry name" value="HhH2"/>
    <property type="match status" value="1"/>
</dbReference>
<dbReference type="InterPro" id="IPR029060">
    <property type="entry name" value="PIN-like_dom_sf"/>
</dbReference>
<evidence type="ECO:0000259" key="4">
    <source>
        <dbReference type="SMART" id="SM00475"/>
    </source>
</evidence>
<gene>
    <name evidence="5" type="ORF">EDM02_02055</name>
    <name evidence="6" type="ORF">EDM02_02120</name>
</gene>
<organism evidence="5 7">
    <name type="scientific">Candidatus Cardinium hertigii</name>
    <dbReference type="NCBI Taxonomy" id="247481"/>
    <lineage>
        <taxon>Bacteria</taxon>
        <taxon>Pseudomonadati</taxon>
        <taxon>Bacteroidota</taxon>
        <taxon>Cytophagia</taxon>
        <taxon>Cytophagales</taxon>
        <taxon>Amoebophilaceae</taxon>
        <taxon>Candidatus Cardinium</taxon>
    </lineage>
</organism>
<dbReference type="GO" id="GO:0003677">
    <property type="term" value="F:DNA binding"/>
    <property type="evidence" value="ECO:0007669"/>
    <property type="project" value="UniProtKB-KW"/>
</dbReference>
<evidence type="ECO:0000313" key="5">
    <source>
        <dbReference type="EMBL" id="ROT47530.1"/>
    </source>
</evidence>
<dbReference type="EMBL" id="RARA01000022">
    <property type="protein sequence ID" value="ROT47530.1"/>
    <property type="molecule type" value="Genomic_DNA"/>
</dbReference>
<dbReference type="Gene3D" id="3.40.50.1010">
    <property type="entry name" value="5'-nuclease"/>
    <property type="match status" value="1"/>
</dbReference>
<dbReference type="FunFam" id="1.10.150.20:FF:000003">
    <property type="entry name" value="DNA polymerase I"/>
    <property type="match status" value="1"/>
</dbReference>
<dbReference type="GO" id="GO:0008409">
    <property type="term" value="F:5'-3' exonuclease activity"/>
    <property type="evidence" value="ECO:0007669"/>
    <property type="project" value="InterPro"/>
</dbReference>
<evidence type="ECO:0000313" key="7">
    <source>
        <dbReference type="Proteomes" id="UP000270927"/>
    </source>
</evidence>
<dbReference type="InterPro" id="IPR008918">
    <property type="entry name" value="HhH2"/>
</dbReference>
<evidence type="ECO:0000256" key="2">
    <source>
        <dbReference type="ARBA" id="ARBA00022801"/>
    </source>
</evidence>
<dbReference type="Proteomes" id="UP000270927">
    <property type="component" value="Unassembled WGS sequence"/>
</dbReference>
<dbReference type="Pfam" id="PF01367">
    <property type="entry name" value="5_3_exonuc"/>
    <property type="match status" value="1"/>
</dbReference>
<dbReference type="InterPro" id="IPR020045">
    <property type="entry name" value="DNA_polI_H3TH"/>
</dbReference>
<dbReference type="InterPro" id="IPR002421">
    <property type="entry name" value="5-3_exonuclease"/>
</dbReference>
<dbReference type="GO" id="GO:0033567">
    <property type="term" value="P:DNA replication, Okazaki fragment processing"/>
    <property type="evidence" value="ECO:0007669"/>
    <property type="project" value="InterPro"/>
</dbReference>
<dbReference type="AlphaFoldDB" id="A0A3N2QCM7"/>
<dbReference type="Pfam" id="PF02739">
    <property type="entry name" value="5_3_exonuc_N"/>
    <property type="match status" value="1"/>
</dbReference>
<keyword evidence="7" id="KW-1185">Reference proteome</keyword>
<comment type="caution">
    <text evidence="5">The sequence shown here is derived from an EMBL/GenBank/DDBJ whole genome shotgun (WGS) entry which is preliminary data.</text>
</comment>
<dbReference type="SMART" id="SM00475">
    <property type="entry name" value="53EXOc"/>
    <property type="match status" value="1"/>
</dbReference>
<dbReference type="CDD" id="cd09898">
    <property type="entry name" value="H3TH_53EXO"/>
    <property type="match status" value="1"/>
</dbReference>
<keyword evidence="1" id="KW-0540">Nuclease</keyword>
<dbReference type="SUPFAM" id="SSF47807">
    <property type="entry name" value="5' to 3' exonuclease, C-terminal subdomain"/>
    <property type="match status" value="1"/>
</dbReference>
<dbReference type="InterPro" id="IPR020046">
    <property type="entry name" value="5-3_exonucl_a-hlix_arch_N"/>
</dbReference>
<proteinExistence type="predicted"/>
<protein>
    <recommendedName>
        <fullName evidence="4">5'-3' exonuclease domain-containing protein</fullName>
    </recommendedName>
</protein>
<dbReference type="PANTHER" id="PTHR42646:SF2">
    <property type="entry name" value="5'-3' EXONUCLEASE FAMILY PROTEIN"/>
    <property type="match status" value="1"/>
</dbReference>
<feature type="domain" description="5'-3' exonuclease" evidence="4">
    <location>
        <begin position="13"/>
        <end position="274"/>
    </location>
</feature>
<dbReference type="PANTHER" id="PTHR42646">
    <property type="entry name" value="FLAP ENDONUCLEASE XNI"/>
    <property type="match status" value="1"/>
</dbReference>
<keyword evidence="2" id="KW-0378">Hydrolase</keyword>
<dbReference type="InterPro" id="IPR036279">
    <property type="entry name" value="5-3_exonuclease_C_sf"/>
</dbReference>
<reference evidence="5 7" key="1">
    <citation type="submission" date="2018-09" db="EMBL/GenBank/DDBJ databases">
        <title>Comparative Genomics of Wolbachia-Cardinium Dual Endosymbiosis in a Plant-Parasitic Nematode.</title>
        <authorList>
            <person name="Brown A.M.V."/>
            <person name="Wasala S.K."/>
            <person name="Howe D.K."/>
            <person name="Peetz A.B."/>
            <person name="Zasada I.A."/>
            <person name="Denver D.R."/>
        </authorList>
    </citation>
    <scope>NUCLEOTIDE SEQUENCE [LARGE SCALE GENOMIC DNA]</scope>
    <source>
        <strain evidence="5 7">Pp_1</strain>
    </source>
</reference>
<accession>A0A3N2QCM7</accession>
<dbReference type="GO" id="GO:0017108">
    <property type="term" value="F:5'-flap endonuclease activity"/>
    <property type="evidence" value="ECO:0007669"/>
    <property type="project" value="InterPro"/>
</dbReference>
<name>A0A3N2QCM7_9BACT</name>
<evidence type="ECO:0000256" key="3">
    <source>
        <dbReference type="ARBA" id="ARBA00023125"/>
    </source>
</evidence>